<dbReference type="Proteomes" id="UP000663651">
    <property type="component" value="Chromosome"/>
</dbReference>
<evidence type="ECO:0000313" key="2">
    <source>
        <dbReference type="Proteomes" id="UP000663651"/>
    </source>
</evidence>
<dbReference type="InterPro" id="IPR052552">
    <property type="entry name" value="YeaO-like"/>
</dbReference>
<evidence type="ECO:0000313" key="1">
    <source>
        <dbReference type="EMBL" id="QSV46639.1"/>
    </source>
</evidence>
<gene>
    <name evidence="1" type="ORF">JZM60_04995</name>
</gene>
<dbReference type="PANTHER" id="PTHR36849:SF1">
    <property type="entry name" value="CYTOPLASMIC PROTEIN"/>
    <property type="match status" value="1"/>
</dbReference>
<sequence>MVRIKRVYDEPAAEDGKRILVDRLWPRGIAKEKARIDEWLKEIAPSDELRKWFGHDPAKWEEFRERYRRELEAKAELLGGLRKLASEGTVTLLFAAKDEEHNNAVALREMLD</sequence>
<dbReference type="PANTHER" id="PTHR36849">
    <property type="entry name" value="CYTOPLASMIC PROTEIN-RELATED"/>
    <property type="match status" value="1"/>
</dbReference>
<name>A0ABX7Q5K3_9BACT</name>
<reference evidence="1 2" key="1">
    <citation type="submission" date="2021-03" db="EMBL/GenBank/DDBJ databases">
        <title>Geobacter metallireducens gen. nov. sp. nov., a microorganism capable of coupling the complete oxidation of organic compounds to the reduction of iron and other metals.</title>
        <authorList>
            <person name="Li Y."/>
        </authorList>
    </citation>
    <scope>NUCLEOTIDE SEQUENCE [LARGE SCALE GENOMIC DNA]</scope>
    <source>
        <strain evidence="1 2">Jerry-YX</strain>
    </source>
</reference>
<proteinExistence type="predicted"/>
<protein>
    <submittedName>
        <fullName evidence="1">DUF488 family protein</fullName>
    </submittedName>
</protein>
<dbReference type="EMBL" id="CP071382">
    <property type="protein sequence ID" value="QSV46639.1"/>
    <property type="molecule type" value="Genomic_DNA"/>
</dbReference>
<dbReference type="Pfam" id="PF22752">
    <property type="entry name" value="DUF488-N3i"/>
    <property type="match status" value="1"/>
</dbReference>
<dbReference type="RefSeq" id="WP_207164418.1">
    <property type="nucleotide sequence ID" value="NZ_CP071382.1"/>
</dbReference>
<organism evidence="1 2">
    <name type="scientific">Geobacter benzoatilyticus</name>
    <dbReference type="NCBI Taxonomy" id="2815309"/>
    <lineage>
        <taxon>Bacteria</taxon>
        <taxon>Pseudomonadati</taxon>
        <taxon>Thermodesulfobacteriota</taxon>
        <taxon>Desulfuromonadia</taxon>
        <taxon>Geobacterales</taxon>
        <taxon>Geobacteraceae</taxon>
        <taxon>Geobacter</taxon>
    </lineage>
</organism>
<keyword evidence="2" id="KW-1185">Reference proteome</keyword>
<accession>A0ABX7Q5K3</accession>